<organism evidence="1 2">
    <name type="scientific">Steinernema carpocapsae</name>
    <name type="common">Entomopathogenic nematode</name>
    <dbReference type="NCBI Taxonomy" id="34508"/>
    <lineage>
        <taxon>Eukaryota</taxon>
        <taxon>Metazoa</taxon>
        <taxon>Ecdysozoa</taxon>
        <taxon>Nematoda</taxon>
        <taxon>Chromadorea</taxon>
        <taxon>Rhabditida</taxon>
        <taxon>Tylenchina</taxon>
        <taxon>Panagrolaimomorpha</taxon>
        <taxon>Strongyloidoidea</taxon>
        <taxon>Steinernematidae</taxon>
        <taxon>Steinernema</taxon>
    </lineage>
</organism>
<comment type="caution">
    <text evidence="1">The sequence shown here is derived from an EMBL/GenBank/DDBJ whole genome shotgun (WGS) entry which is preliminary data.</text>
</comment>
<keyword evidence="2" id="KW-1185">Reference proteome</keyword>
<reference evidence="1 2" key="2">
    <citation type="journal article" date="2019" name="G3 (Bethesda)">
        <title>Hybrid Assembly of the Genome of the Entomopathogenic Nematode Steinernema carpocapsae Identifies the X-Chromosome.</title>
        <authorList>
            <person name="Serra L."/>
            <person name="Macchietto M."/>
            <person name="Macias-Munoz A."/>
            <person name="McGill C.J."/>
            <person name="Rodriguez I.M."/>
            <person name="Rodriguez B."/>
            <person name="Murad R."/>
            <person name="Mortazavi A."/>
        </authorList>
    </citation>
    <scope>NUCLEOTIDE SEQUENCE [LARGE SCALE GENOMIC DNA]</scope>
    <source>
        <strain evidence="1 2">ALL</strain>
    </source>
</reference>
<evidence type="ECO:0000313" key="1">
    <source>
        <dbReference type="EMBL" id="TKR96362.1"/>
    </source>
</evidence>
<proteinExistence type="predicted"/>
<accession>A0A4U5PI84</accession>
<sequence>MYVPCNAKELIKTEYGDAWREDYNSDNWSYRNNPKNIIEIKTLSNATFDSRVKYVNENAERLSAEDK</sequence>
<protein>
    <submittedName>
        <fullName evidence="1">Uncharacterized protein</fullName>
    </submittedName>
</protein>
<evidence type="ECO:0000313" key="2">
    <source>
        <dbReference type="Proteomes" id="UP000298663"/>
    </source>
</evidence>
<name>A0A4U5PI84_STECR</name>
<reference evidence="1 2" key="1">
    <citation type="journal article" date="2015" name="Genome Biol.">
        <title>Comparative genomics of Steinernema reveals deeply conserved gene regulatory networks.</title>
        <authorList>
            <person name="Dillman A.R."/>
            <person name="Macchietto M."/>
            <person name="Porter C.F."/>
            <person name="Rogers A."/>
            <person name="Williams B."/>
            <person name="Antoshechkin I."/>
            <person name="Lee M.M."/>
            <person name="Goodwin Z."/>
            <person name="Lu X."/>
            <person name="Lewis E.E."/>
            <person name="Goodrich-Blair H."/>
            <person name="Stock S.P."/>
            <person name="Adams B.J."/>
            <person name="Sternberg P.W."/>
            <person name="Mortazavi A."/>
        </authorList>
    </citation>
    <scope>NUCLEOTIDE SEQUENCE [LARGE SCALE GENOMIC DNA]</scope>
    <source>
        <strain evidence="1 2">ALL</strain>
    </source>
</reference>
<gene>
    <name evidence="1" type="ORF">L596_010393</name>
</gene>
<dbReference type="EMBL" id="AZBU02000002">
    <property type="protein sequence ID" value="TKR96362.1"/>
    <property type="molecule type" value="Genomic_DNA"/>
</dbReference>
<dbReference type="AlphaFoldDB" id="A0A4U5PI84"/>
<dbReference type="OrthoDB" id="10072116at2759"/>
<dbReference type="Proteomes" id="UP000298663">
    <property type="component" value="Unassembled WGS sequence"/>
</dbReference>